<organism evidence="5 6">
    <name type="scientific">Symbiodinium necroappetens</name>
    <dbReference type="NCBI Taxonomy" id="1628268"/>
    <lineage>
        <taxon>Eukaryota</taxon>
        <taxon>Sar</taxon>
        <taxon>Alveolata</taxon>
        <taxon>Dinophyceae</taxon>
        <taxon>Suessiales</taxon>
        <taxon>Symbiodiniaceae</taxon>
        <taxon>Symbiodinium</taxon>
    </lineage>
</organism>
<dbReference type="GO" id="GO:0005737">
    <property type="term" value="C:cytoplasm"/>
    <property type="evidence" value="ECO:0007669"/>
    <property type="project" value="TreeGrafter"/>
</dbReference>
<evidence type="ECO:0000313" key="5">
    <source>
        <dbReference type="EMBL" id="CAE7853314.1"/>
    </source>
</evidence>
<feature type="non-terminal residue" evidence="5">
    <location>
        <position position="1"/>
    </location>
</feature>
<dbReference type="PANTHER" id="PTHR12363">
    <property type="entry name" value="TRANSPORTIN 3 AND IMPORTIN 13"/>
    <property type="match status" value="1"/>
</dbReference>
<dbReference type="Gene3D" id="1.25.10.10">
    <property type="entry name" value="Leucine-rich Repeat Variant"/>
    <property type="match status" value="1"/>
</dbReference>
<dbReference type="PANTHER" id="PTHR12363:SF33">
    <property type="entry name" value="IMPORTIN-13"/>
    <property type="match status" value="1"/>
</dbReference>
<evidence type="ECO:0000256" key="2">
    <source>
        <dbReference type="ARBA" id="ARBA00022448"/>
    </source>
</evidence>
<evidence type="ECO:0000313" key="6">
    <source>
        <dbReference type="Proteomes" id="UP000601435"/>
    </source>
</evidence>
<feature type="compositionally biased region" description="Low complexity" evidence="4">
    <location>
        <begin position="58"/>
        <end position="67"/>
    </location>
</feature>
<dbReference type="AlphaFoldDB" id="A0A813A5T1"/>
<proteinExistence type="predicted"/>
<dbReference type="EMBL" id="CAJNJA010054319">
    <property type="protein sequence ID" value="CAE7853314.1"/>
    <property type="molecule type" value="Genomic_DNA"/>
</dbReference>
<dbReference type="GO" id="GO:0005634">
    <property type="term" value="C:nucleus"/>
    <property type="evidence" value="ECO:0007669"/>
    <property type="project" value="UniProtKB-SubCell"/>
</dbReference>
<evidence type="ECO:0000256" key="1">
    <source>
        <dbReference type="ARBA" id="ARBA00004123"/>
    </source>
</evidence>
<dbReference type="InterPro" id="IPR058537">
    <property type="entry name" value="TPR_TNPO3_IPO13_4th"/>
</dbReference>
<protein>
    <submittedName>
        <fullName evidence="5">Tnpo3 protein</fullName>
    </submittedName>
</protein>
<dbReference type="InterPro" id="IPR011989">
    <property type="entry name" value="ARM-like"/>
</dbReference>
<dbReference type="Proteomes" id="UP000601435">
    <property type="component" value="Unassembled WGS sequence"/>
</dbReference>
<gene>
    <name evidence="5" type="primary">Tnpo3</name>
    <name evidence="5" type="ORF">SNEC2469_LOCUS26570</name>
</gene>
<comment type="caution">
    <text evidence="5">The sequence shown here is derived from an EMBL/GenBank/DDBJ whole genome shotgun (WGS) entry which is preliminary data.</text>
</comment>
<evidence type="ECO:0000256" key="4">
    <source>
        <dbReference type="SAM" id="MobiDB-lite"/>
    </source>
</evidence>
<dbReference type="GO" id="GO:0006606">
    <property type="term" value="P:protein import into nucleus"/>
    <property type="evidence" value="ECO:0007669"/>
    <property type="project" value="TreeGrafter"/>
</dbReference>
<evidence type="ECO:0000256" key="3">
    <source>
        <dbReference type="ARBA" id="ARBA00023242"/>
    </source>
</evidence>
<comment type="subcellular location">
    <subcellularLocation>
        <location evidence="1">Nucleus</location>
    </subcellularLocation>
</comment>
<keyword evidence="2" id="KW-0813">Transport</keyword>
<name>A0A813A5T1_9DINO</name>
<keyword evidence="6" id="KW-1185">Reference proteome</keyword>
<feature type="region of interest" description="Disordered" evidence="4">
    <location>
        <begin position="1"/>
        <end position="30"/>
    </location>
</feature>
<keyword evidence="3" id="KW-0539">Nucleus</keyword>
<feature type="region of interest" description="Disordered" evidence="4">
    <location>
        <begin position="58"/>
        <end position="80"/>
    </location>
</feature>
<dbReference type="InterPro" id="IPR051345">
    <property type="entry name" value="Importin_beta-like_NTR"/>
</dbReference>
<accession>A0A813A5T1</accession>
<dbReference type="OrthoDB" id="417916at2759"/>
<sequence>GVVRRSRFLSSSLAPFAPPPLPSNTESSEEEYVAAAKAMRKDSKFESLTGLMRKRNSSNSLQLLSQSPGPDEVAGSSRKAAPDEIVIRNRSSHDVRAMLFRPNDYCCMIPLVGKLTACGDCILQGEERRFTPLAHSPEFTLKVYSVGPAAKELTYKEFVVAVNRGSWSECWHQGCALWLFLATRVKPEFRPGLRIDLNRTCEPESAQGHWDSVGSPKWSEVADSLPVLPVLSEILDRLTTIIRVRVFLANFSLFDGNPWRYTEDNGIGQPEVQIHVRDGTAKAVSVGILISNTFWPVIRQCLAQHPGDSKLVEKSCRLLKHSMRCVPDLFKPNVPDVARTLVTAFQQLEPQAAFERFHMAEKFICCSENMVSRGAIRRFSKPVYQQPRRFFRLSDCGLPAAMWQSVVIFVQQKEAVEAVIAFIESVFSHIAETKKVGRRFVDEQKASIGQMLQPHALQVAPGFVEAVFKLIAVVPTKYVQDCIPSILEGVRSAFPQEFANWLEAGLGHLPPSVGSKAELQKFGEQILRGDDAQVYEAIQETGFLTQARFDQASYVFMVR</sequence>
<reference evidence="5" key="1">
    <citation type="submission" date="2021-02" db="EMBL/GenBank/DDBJ databases">
        <authorList>
            <person name="Dougan E. K."/>
            <person name="Rhodes N."/>
            <person name="Thang M."/>
            <person name="Chan C."/>
        </authorList>
    </citation>
    <scope>NUCLEOTIDE SEQUENCE</scope>
</reference>
<dbReference type="Pfam" id="PF24139">
    <property type="entry name" value="TPR_TNPO3_IPO13_4th"/>
    <property type="match status" value="1"/>
</dbReference>